<dbReference type="EMBL" id="ACQT01000552">
    <property type="protein sequence ID" value="EER57655.1"/>
    <property type="molecule type" value="Genomic_DNA"/>
</dbReference>
<dbReference type="GO" id="GO:0000976">
    <property type="term" value="F:transcription cis-regulatory region binding"/>
    <property type="evidence" value="ECO:0007669"/>
    <property type="project" value="TreeGrafter"/>
</dbReference>
<comment type="caution">
    <text evidence="3">The sequence shown here is derived from an EMBL/GenBank/DDBJ whole genome shotgun (WGS) entry which is preliminary data.</text>
</comment>
<name>C5TCZ3_ACIDE</name>
<evidence type="ECO:0000313" key="3">
    <source>
        <dbReference type="EMBL" id="EER57655.1"/>
    </source>
</evidence>
<gene>
    <name evidence="3" type="ORF">AcdelDRAFT_4774</name>
</gene>
<reference evidence="3 4" key="1">
    <citation type="submission" date="2009-05" db="EMBL/GenBank/DDBJ databases">
        <title>The draft genome of Acidovorax delafieldii 2AN.</title>
        <authorList>
            <consortium name="US DOE Joint Genome Institute (JGI-PGF)"/>
            <person name="Lucas S."/>
            <person name="Copeland A."/>
            <person name="Lapidus A."/>
            <person name="Glavina del Rio T."/>
            <person name="Tice H."/>
            <person name="Bruce D."/>
            <person name="Goodwin L."/>
            <person name="Pitluck S."/>
            <person name="Larimer F."/>
            <person name="Land M.L."/>
            <person name="Hauser L."/>
            <person name="Shelobolina E.S."/>
            <person name="Picardal F."/>
            <person name="Roden E."/>
            <person name="Emerson D."/>
        </authorList>
    </citation>
    <scope>NUCLEOTIDE SEQUENCE [LARGE SCALE GENOMIC DNA]</scope>
    <source>
        <strain evidence="3 4">2AN</strain>
    </source>
</reference>
<evidence type="ECO:0000259" key="2">
    <source>
        <dbReference type="Pfam" id="PF12625"/>
    </source>
</evidence>
<dbReference type="RefSeq" id="WP_005801615.1">
    <property type="nucleotide sequence ID" value="NZ_ACQT01000552.1"/>
</dbReference>
<dbReference type="Pfam" id="PF12625">
    <property type="entry name" value="Arabinose_bd"/>
    <property type="match status" value="1"/>
</dbReference>
<dbReference type="PANTHER" id="PTHR47894:SF1">
    <property type="entry name" value="HTH-TYPE TRANSCRIPTIONAL REGULATOR VQSM"/>
    <property type="match status" value="1"/>
</dbReference>
<dbReference type="PANTHER" id="PTHR47894">
    <property type="entry name" value="HTH-TYPE TRANSCRIPTIONAL REGULATOR GADX"/>
    <property type="match status" value="1"/>
</dbReference>
<dbReference type="Proteomes" id="UP000003856">
    <property type="component" value="Unassembled WGS sequence"/>
</dbReference>
<feature type="domain" description="HTH-type transcriptional regulator AraC-type N-terminal" evidence="2">
    <location>
        <begin position="25"/>
        <end position="206"/>
    </location>
</feature>
<evidence type="ECO:0000313" key="4">
    <source>
        <dbReference type="Proteomes" id="UP000003856"/>
    </source>
</evidence>
<dbReference type="GO" id="GO:0005829">
    <property type="term" value="C:cytosol"/>
    <property type="evidence" value="ECO:0007669"/>
    <property type="project" value="TreeGrafter"/>
</dbReference>
<keyword evidence="1" id="KW-0238">DNA-binding</keyword>
<dbReference type="AlphaFoldDB" id="C5TCZ3"/>
<keyword evidence="4" id="KW-1185">Reference proteome</keyword>
<sequence length="238" mass="25689">MNRLLQPSVALSWVNTVLAAAERQGLARALLLARAGLPPCCLDESRWPIDDITRLWRAAADLTADPSFGLNAGRTVGPGSFNVVSYILLSSATLRAGLGVLQQYQRLISDGGRFQILAGERQSWVVYHPQQGSLAFSPHQVEAVLAATVSFSRWVTGRALRPARAQFSHRQIGPLANYAEALSQRVQFEQAFNGLLLDNAVLDAPLPQADAGLASLHRAHASALLSALSEPAPLRRQV</sequence>
<dbReference type="GO" id="GO:0003700">
    <property type="term" value="F:DNA-binding transcription factor activity"/>
    <property type="evidence" value="ECO:0007669"/>
    <property type="project" value="TreeGrafter"/>
</dbReference>
<dbReference type="InterPro" id="IPR032687">
    <property type="entry name" value="AraC-type_N"/>
</dbReference>
<organism evidence="3 4">
    <name type="scientific">Acidovorax delafieldii 2AN</name>
    <dbReference type="NCBI Taxonomy" id="573060"/>
    <lineage>
        <taxon>Bacteria</taxon>
        <taxon>Pseudomonadati</taxon>
        <taxon>Pseudomonadota</taxon>
        <taxon>Betaproteobacteria</taxon>
        <taxon>Burkholderiales</taxon>
        <taxon>Comamonadaceae</taxon>
        <taxon>Acidovorax</taxon>
    </lineage>
</organism>
<proteinExistence type="predicted"/>
<feature type="non-terminal residue" evidence="3">
    <location>
        <position position="238"/>
    </location>
</feature>
<accession>C5TCZ3</accession>
<protein>
    <submittedName>
        <fullName evidence="3">AraC family transcriptional regulator</fullName>
    </submittedName>
</protein>
<evidence type="ECO:0000256" key="1">
    <source>
        <dbReference type="ARBA" id="ARBA00023125"/>
    </source>
</evidence>